<dbReference type="InterPro" id="IPR001375">
    <property type="entry name" value="Peptidase_S9_cat"/>
</dbReference>
<keyword evidence="5" id="KW-1185">Reference proteome</keyword>
<keyword evidence="1 4" id="KW-0378">Hydrolase</keyword>
<dbReference type="GO" id="GO:0016787">
    <property type="term" value="F:hydrolase activity"/>
    <property type="evidence" value="ECO:0007669"/>
    <property type="project" value="UniProtKB-KW"/>
</dbReference>
<evidence type="ECO:0000256" key="1">
    <source>
        <dbReference type="ARBA" id="ARBA00022801"/>
    </source>
</evidence>
<accession>A0ABV6FJX2</accession>
<evidence type="ECO:0000313" key="5">
    <source>
        <dbReference type="Proteomes" id="UP001589773"/>
    </source>
</evidence>
<dbReference type="EMBL" id="JBHLWP010000016">
    <property type="protein sequence ID" value="MFC0253811.1"/>
    <property type="molecule type" value="Genomic_DNA"/>
</dbReference>
<gene>
    <name evidence="4" type="ORF">ACFFJK_18080</name>
</gene>
<keyword evidence="2" id="KW-0732">Signal</keyword>
<feature type="signal peptide" evidence="2">
    <location>
        <begin position="1"/>
        <end position="27"/>
    </location>
</feature>
<dbReference type="InterPro" id="IPR029058">
    <property type="entry name" value="AB_hydrolase_fold"/>
</dbReference>
<reference evidence="4 5" key="1">
    <citation type="submission" date="2024-09" db="EMBL/GenBank/DDBJ databases">
        <authorList>
            <person name="Sun Q."/>
            <person name="Mori K."/>
        </authorList>
    </citation>
    <scope>NUCLEOTIDE SEQUENCE [LARGE SCALE GENOMIC DNA]</scope>
    <source>
        <strain evidence="4 5">CCM 7792</strain>
    </source>
</reference>
<dbReference type="Proteomes" id="UP001589773">
    <property type="component" value="Unassembled WGS sequence"/>
</dbReference>
<dbReference type="Pfam" id="PF00326">
    <property type="entry name" value="Peptidase_S9"/>
    <property type="match status" value="1"/>
</dbReference>
<evidence type="ECO:0000313" key="4">
    <source>
        <dbReference type="EMBL" id="MFC0253811.1"/>
    </source>
</evidence>
<organism evidence="4 5">
    <name type="scientific">Massilia consociata</name>
    <dbReference type="NCBI Taxonomy" id="760117"/>
    <lineage>
        <taxon>Bacteria</taxon>
        <taxon>Pseudomonadati</taxon>
        <taxon>Pseudomonadota</taxon>
        <taxon>Betaproteobacteria</taxon>
        <taxon>Burkholderiales</taxon>
        <taxon>Oxalobacteraceae</taxon>
        <taxon>Telluria group</taxon>
        <taxon>Massilia</taxon>
    </lineage>
</organism>
<comment type="caution">
    <text evidence="4">The sequence shown here is derived from an EMBL/GenBank/DDBJ whole genome shotgun (WGS) entry which is preliminary data.</text>
</comment>
<protein>
    <submittedName>
        <fullName evidence="4">Alpha/beta hydrolase family protein</fullName>
        <ecNumber evidence="4">3.4.-.-</ecNumber>
    </submittedName>
</protein>
<dbReference type="PANTHER" id="PTHR42776:SF27">
    <property type="entry name" value="DIPEPTIDYL PEPTIDASE FAMILY MEMBER 6"/>
    <property type="match status" value="1"/>
</dbReference>
<feature type="chain" id="PRO_5046005079" evidence="2">
    <location>
        <begin position="28"/>
        <end position="679"/>
    </location>
</feature>
<name>A0ABV6FJX2_9BURK</name>
<dbReference type="PANTHER" id="PTHR42776">
    <property type="entry name" value="SERINE PEPTIDASE S9 FAMILY MEMBER"/>
    <property type="match status" value="1"/>
</dbReference>
<dbReference type="Gene3D" id="3.40.50.1820">
    <property type="entry name" value="alpha/beta hydrolase"/>
    <property type="match status" value="1"/>
</dbReference>
<dbReference type="SUPFAM" id="SSF82171">
    <property type="entry name" value="DPP6 N-terminal domain-like"/>
    <property type="match status" value="1"/>
</dbReference>
<proteinExistence type="predicted"/>
<dbReference type="SUPFAM" id="SSF53474">
    <property type="entry name" value="alpha/beta-Hydrolases"/>
    <property type="match status" value="1"/>
</dbReference>
<sequence>MTSFLPRALGSVAFAAALACTLPGAQAQVPAPATATLPSIASFFSSSPISNAKLSPDARYLAARSGAPGRRDALVVVDLQTNSGKVVASYNDADIGDFQWISSERLLFNTREKGVGVGNTRYAPGLYAVNRDGERFVELADRTGHGATHGTRSTRKILPWHTFMLDQEGAQDSEYVYVTSANLDTAGEVRSVDLLRLNTLTGATQPVPRPAGNVRGWELDHKGEPRLAMTLERDTITLHYREPSNNAWRVLASFPAFDDGSKALEPIGFAPDGNLFVRARSGGRDTTSVHLLDTATGKINPEPVLVTAGYDFDGSLVSNRDKVLGVRFRTDAVSNEWFDPGMQQVQASLDKLLPATINVVSVPAQPESPWVLVWSYSDAMPGTYSLYNTQTKLLNKIADVRPKINPAQMGRQQFVRYKARDGLEIPALLTLPPGTKRTGLPMVVLVHGGPWVRGASWGWNPYSQFLASRGYVVLEPEFRGSLGFGIKHFKAGFKQWGLAMQNDIADGVRWAAGKGIADANRVCIAGASYGGYATLMGLVNDPDLYKCGVNWVGVTDINLLYNNGWNFSSDMSDEFRAYGMPERVGDRVKDAAQLKATSPIQQASRITQPVLLAYGGVDQRVPINHGTQFRDAVMKTNKHVEWVEYPEEGHSWSLAKTHVDFWGRVERFLDKHIGAGAAQ</sequence>
<dbReference type="PROSITE" id="PS51257">
    <property type="entry name" value="PROKAR_LIPOPROTEIN"/>
    <property type="match status" value="1"/>
</dbReference>
<evidence type="ECO:0000259" key="3">
    <source>
        <dbReference type="Pfam" id="PF00326"/>
    </source>
</evidence>
<feature type="domain" description="Peptidase S9 prolyl oligopeptidase catalytic" evidence="3">
    <location>
        <begin position="463"/>
        <end position="674"/>
    </location>
</feature>
<dbReference type="EC" id="3.4.-.-" evidence="4"/>
<evidence type="ECO:0000256" key="2">
    <source>
        <dbReference type="SAM" id="SignalP"/>
    </source>
</evidence>
<dbReference type="RefSeq" id="WP_379680982.1">
    <property type="nucleotide sequence ID" value="NZ_JBHLWP010000016.1"/>
</dbReference>